<name>A0A481Z5A5_9VIRU</name>
<dbReference type="EMBL" id="MK500468">
    <property type="protein sequence ID" value="QBK90189.1"/>
    <property type="molecule type" value="Genomic_DNA"/>
</dbReference>
<dbReference type="SUPFAM" id="SSF56300">
    <property type="entry name" value="Metallo-dependent phosphatases"/>
    <property type="match status" value="1"/>
</dbReference>
<gene>
    <name evidence="1" type="ORF">LCPAC102_01020</name>
</gene>
<sequence length="839" mass="95901">MDVIDIKDESIYIKDESIYIKDESINIKDESLNTKKYTTDISSIDSKKINNKNNITNIHKKIIDNKESLNNIPNKSINIKKEYIIRIIYISDLKGSIYSKPIPDNITRNGEGIINTMNPKDAPTSNSTSDKYLLKGGLARIQTRIKEIIKYTKYNDIMMITGGSMIHGSEETFFSQGQIMVKALMEMGTKDNRIQYHAPGKYDYTYGFDVFTHTFNNLYNIDESIDNLSNTCWLDLCIQNEIMCYPGKSLALNLEKIINSYITIPILLNYDIKEYTVNNTIIKIGIIGLTTDQIPIEMSKLFINNTNDVCNDINDDTCDNINVKNNYIIHGHVNKPEIKQKCIDDKLISLIKKLKYIHRCKSILLISNFGINGNERLAEMEQLADTPIDIIFSSGSNEKKSFKTRKNKTLIIESGMYGECIGNIKLPFIINNKGKIKLNRSKISGNNIEVGPYIKEDKNMNNIINILMNTYYPPGSRLQYPYTNIKFSKISKHLLNDNIILRDKIFPTKSMCEHNAGNLIYNIRQGLHRCNYSNHPYFPAFMEGTSSNLIAECIRNFAKCQIGIIRGYTQTMIIESHNNISIDNINNVLSYGYMKTGYGNGNLSKSDFYQSLPMISYIGRGYILGEKLYNVIKNSLFMELNGNIYNNTGNYMIGFSGCKIELCLNNLQSLMNGILRGPSDVIIKSIKILSSFDKNPFDISNYKDLIYDEYYSISGETDISDIIIQNNNINYIGTNRINNIILDAFNINNNIRIPPIINNNIKDKELGDVLILDINEYTNDTSCPIHIQLACIKYIESLSINDRTILIDNITHIKNIKYGNCDIKLGKKDTINRYRNYNL</sequence>
<dbReference type="InterPro" id="IPR006179">
    <property type="entry name" value="5_nucleotidase/apyrase"/>
</dbReference>
<dbReference type="PANTHER" id="PTHR11575">
    <property type="entry name" value="5'-NUCLEOTIDASE-RELATED"/>
    <property type="match status" value="1"/>
</dbReference>
<evidence type="ECO:0008006" key="2">
    <source>
        <dbReference type="Google" id="ProtNLM"/>
    </source>
</evidence>
<dbReference type="InterPro" id="IPR029052">
    <property type="entry name" value="Metallo-depent_PP-like"/>
</dbReference>
<organism evidence="1">
    <name type="scientific">Pithovirus LCPAC102</name>
    <dbReference type="NCBI Taxonomy" id="2506587"/>
    <lineage>
        <taxon>Viruses</taxon>
        <taxon>Pithoviruses</taxon>
    </lineage>
</organism>
<dbReference type="GO" id="GO:0009166">
    <property type="term" value="P:nucleotide catabolic process"/>
    <property type="evidence" value="ECO:0007669"/>
    <property type="project" value="InterPro"/>
</dbReference>
<accession>A0A481Z5A5</accession>
<proteinExistence type="predicted"/>
<dbReference type="Gene3D" id="3.60.21.10">
    <property type="match status" value="1"/>
</dbReference>
<reference evidence="1" key="1">
    <citation type="journal article" date="2019" name="MBio">
        <title>Virus Genomes from Deep Sea Sediments Expand the Ocean Megavirome and Support Independent Origins of Viral Gigantism.</title>
        <authorList>
            <person name="Backstrom D."/>
            <person name="Yutin N."/>
            <person name="Jorgensen S.L."/>
            <person name="Dharamshi J."/>
            <person name="Homa F."/>
            <person name="Zaremba-Niedwiedzka K."/>
            <person name="Spang A."/>
            <person name="Wolf Y.I."/>
            <person name="Koonin E.V."/>
            <person name="Ettema T.J."/>
        </authorList>
    </citation>
    <scope>NUCLEOTIDE SEQUENCE</scope>
</reference>
<dbReference type="GO" id="GO:0016787">
    <property type="term" value="F:hydrolase activity"/>
    <property type="evidence" value="ECO:0007669"/>
    <property type="project" value="InterPro"/>
</dbReference>
<dbReference type="PANTHER" id="PTHR11575:SF24">
    <property type="entry name" value="5'-NUCLEOTIDASE"/>
    <property type="match status" value="1"/>
</dbReference>
<protein>
    <recommendedName>
        <fullName evidence="2">5'-nucleotidase</fullName>
    </recommendedName>
</protein>
<evidence type="ECO:0000313" key="1">
    <source>
        <dbReference type="EMBL" id="QBK90189.1"/>
    </source>
</evidence>